<sequence>MNGASTSRPPPADAWRVEESEFPRDATVPEQLGYLLRYAILASSLYNTQPWRFRITDAGLDLFADRSRWLPLADPQARQMIVACGAALFNLRTAAGCHGVALRVDVCPDPRDPDWIARCAVAGEVAKRVDETALLRAIPMRRTHHKSFARDAPPPTPALLDRLKQAADAHAIQLSFAADDAAKTAVADIVAEAERRDLADPGFVAERERWIRPEQSDRPDGVPRSYLLNLRELPDFGAPEWAQEIGAAETGTYQVERLRSLVRASPVLALLSSCQDGREPWLAAGEALKHIVLIARNAGIWASYLNGPIQRQALRSRLGPLFHNAAFPQVLLRMGYGFEPPPTARRALEDVLDGY</sequence>
<organism evidence="1 2">
    <name type="scientific">Candidatus Methylophosphatis roskildensis</name>
    <dbReference type="NCBI Taxonomy" id="2899263"/>
    <lineage>
        <taxon>Bacteria</taxon>
        <taxon>Pseudomonadati</taxon>
        <taxon>Pseudomonadota</taxon>
        <taxon>Betaproteobacteria</taxon>
        <taxon>Nitrosomonadales</taxon>
        <taxon>Sterolibacteriaceae</taxon>
        <taxon>Candidatus Methylophosphatis</taxon>
    </lineage>
</organism>
<dbReference type="GO" id="GO:0016491">
    <property type="term" value="F:oxidoreductase activity"/>
    <property type="evidence" value="ECO:0007669"/>
    <property type="project" value="InterPro"/>
</dbReference>
<dbReference type="Gene3D" id="3.40.109.10">
    <property type="entry name" value="NADH Oxidase"/>
    <property type="match status" value="1"/>
</dbReference>
<dbReference type="EMBL" id="JADJEV010000005">
    <property type="protein sequence ID" value="MBK6974898.1"/>
    <property type="molecule type" value="Genomic_DNA"/>
</dbReference>
<proteinExistence type="predicted"/>
<comment type="caution">
    <text evidence="1">The sequence shown here is derived from an EMBL/GenBank/DDBJ whole genome shotgun (WGS) entry which is preliminary data.</text>
</comment>
<name>A0A9D7E6U4_9PROT</name>
<protein>
    <recommendedName>
        <fullName evidence="3">Nitroreductase</fullName>
    </recommendedName>
</protein>
<evidence type="ECO:0008006" key="3">
    <source>
        <dbReference type="Google" id="ProtNLM"/>
    </source>
</evidence>
<dbReference type="InterPro" id="IPR000415">
    <property type="entry name" value="Nitroreductase-like"/>
</dbReference>
<evidence type="ECO:0000313" key="2">
    <source>
        <dbReference type="Proteomes" id="UP000807785"/>
    </source>
</evidence>
<evidence type="ECO:0000313" key="1">
    <source>
        <dbReference type="EMBL" id="MBK6974898.1"/>
    </source>
</evidence>
<dbReference type="SUPFAM" id="SSF55469">
    <property type="entry name" value="FMN-dependent nitroreductase-like"/>
    <property type="match status" value="2"/>
</dbReference>
<dbReference type="Proteomes" id="UP000807785">
    <property type="component" value="Unassembled WGS sequence"/>
</dbReference>
<gene>
    <name evidence="1" type="ORF">IPH26_18865</name>
</gene>
<dbReference type="AlphaFoldDB" id="A0A9D7E6U4"/>
<reference evidence="1" key="1">
    <citation type="submission" date="2020-10" db="EMBL/GenBank/DDBJ databases">
        <title>Connecting structure to function with the recovery of over 1000 high-quality activated sludge metagenome-assembled genomes encoding full-length rRNA genes using long-read sequencing.</title>
        <authorList>
            <person name="Singleton C.M."/>
            <person name="Petriglieri F."/>
            <person name="Kristensen J.M."/>
            <person name="Kirkegaard R.H."/>
            <person name="Michaelsen T.Y."/>
            <person name="Andersen M.H."/>
            <person name="Karst S.M."/>
            <person name="Dueholm M.S."/>
            <person name="Nielsen P.H."/>
            <person name="Albertsen M."/>
        </authorList>
    </citation>
    <scope>NUCLEOTIDE SEQUENCE</scope>
    <source>
        <strain evidence="1">Bjer_18-Q3-R1-45_BAT3C.347</strain>
    </source>
</reference>
<dbReference type="NCBIfam" id="NF047509">
    <property type="entry name" value="Rv3131_FMN_oxido"/>
    <property type="match status" value="1"/>
</dbReference>
<accession>A0A9D7E6U4</accession>